<gene>
    <name evidence="2" type="ORF">ENN51_09800</name>
</gene>
<sequence>MSVQPDPLVCYCGKVTRGRIVSAIRAGATTLKQIRKTTGAGVGDRCKELNP</sequence>
<feature type="non-terminal residue" evidence="2">
    <location>
        <position position="51"/>
    </location>
</feature>
<organism evidence="2">
    <name type="scientific">candidate division WOR-3 bacterium</name>
    <dbReference type="NCBI Taxonomy" id="2052148"/>
    <lineage>
        <taxon>Bacteria</taxon>
        <taxon>Bacteria division WOR-3</taxon>
    </lineage>
</organism>
<dbReference type="Proteomes" id="UP000885672">
    <property type="component" value="Unassembled WGS sequence"/>
</dbReference>
<protein>
    <submittedName>
        <fullName evidence="2">(2Fe-2S)-binding protein</fullName>
    </submittedName>
</protein>
<accession>A0A7V0T7X9</accession>
<proteinExistence type="predicted"/>
<dbReference type="InterPro" id="IPR041854">
    <property type="entry name" value="BFD-like_2Fe2S-bd_dom_sf"/>
</dbReference>
<dbReference type="Pfam" id="PF04324">
    <property type="entry name" value="Fer2_BFD"/>
    <property type="match status" value="1"/>
</dbReference>
<evidence type="ECO:0000313" key="2">
    <source>
        <dbReference type="EMBL" id="HDR00559.1"/>
    </source>
</evidence>
<reference evidence="2" key="1">
    <citation type="journal article" date="2020" name="mSystems">
        <title>Genome- and Community-Level Interaction Insights into Carbon Utilization and Element Cycling Functions of Hydrothermarchaeota in Hydrothermal Sediment.</title>
        <authorList>
            <person name="Zhou Z."/>
            <person name="Liu Y."/>
            <person name="Xu W."/>
            <person name="Pan J."/>
            <person name="Luo Z.H."/>
            <person name="Li M."/>
        </authorList>
    </citation>
    <scope>NUCLEOTIDE SEQUENCE [LARGE SCALE GENOMIC DNA]</scope>
    <source>
        <strain evidence="2">SpSt-1182</strain>
    </source>
</reference>
<dbReference type="AlphaFoldDB" id="A0A7V0T7X9"/>
<dbReference type="EMBL" id="DSBX01000377">
    <property type="protein sequence ID" value="HDR00559.1"/>
    <property type="molecule type" value="Genomic_DNA"/>
</dbReference>
<dbReference type="InterPro" id="IPR007419">
    <property type="entry name" value="BFD-like_2Fe2S-bd_dom"/>
</dbReference>
<comment type="caution">
    <text evidence="2">The sequence shown here is derived from an EMBL/GenBank/DDBJ whole genome shotgun (WGS) entry which is preliminary data.</text>
</comment>
<evidence type="ECO:0000259" key="1">
    <source>
        <dbReference type="Pfam" id="PF04324"/>
    </source>
</evidence>
<feature type="domain" description="BFD-like [2Fe-2S]-binding" evidence="1">
    <location>
        <begin position="8"/>
        <end position="46"/>
    </location>
</feature>
<dbReference type="Gene3D" id="1.10.10.1100">
    <property type="entry name" value="BFD-like [2Fe-2S]-binding domain"/>
    <property type="match status" value="1"/>
</dbReference>
<name>A0A7V0T7X9_UNCW3</name>